<evidence type="ECO:0000256" key="1">
    <source>
        <dbReference type="SAM" id="MobiDB-lite"/>
    </source>
</evidence>
<evidence type="ECO:0000313" key="4">
    <source>
        <dbReference type="Proteomes" id="UP000815325"/>
    </source>
</evidence>
<protein>
    <submittedName>
        <fullName evidence="3">High light-induced nuclease</fullName>
    </submittedName>
</protein>
<dbReference type="Pfam" id="PF00565">
    <property type="entry name" value="SNase"/>
    <property type="match status" value="1"/>
</dbReference>
<keyword evidence="4" id="KW-1185">Reference proteome</keyword>
<dbReference type="Proteomes" id="UP000815325">
    <property type="component" value="Unassembled WGS sequence"/>
</dbReference>
<reference evidence="3" key="1">
    <citation type="submission" date="2017-08" db="EMBL/GenBank/DDBJ databases">
        <authorList>
            <person name="Polle J.E."/>
            <person name="Barry K."/>
            <person name="Cushman J."/>
            <person name="Schmutz J."/>
            <person name="Tran D."/>
            <person name="Hathwaick L.T."/>
            <person name="Yim W.C."/>
            <person name="Jenkins J."/>
            <person name="Mckie-Krisberg Z.M."/>
            <person name="Prochnik S."/>
            <person name="Lindquist E."/>
            <person name="Dockter R.B."/>
            <person name="Adam C."/>
            <person name="Molina H."/>
            <person name="Bunkerborg J."/>
            <person name="Jin E."/>
            <person name="Buchheim M."/>
            <person name="Magnuson J."/>
        </authorList>
    </citation>
    <scope>NUCLEOTIDE SEQUENCE</scope>
    <source>
        <strain evidence="3">CCAP 19/18</strain>
    </source>
</reference>
<evidence type="ECO:0000259" key="2">
    <source>
        <dbReference type="PROSITE" id="PS50830"/>
    </source>
</evidence>
<dbReference type="InterPro" id="IPR035437">
    <property type="entry name" value="SNase_OB-fold_sf"/>
</dbReference>
<accession>A0ABQ7GJZ2</accession>
<name>A0ABQ7GJZ2_DUNSA</name>
<dbReference type="PANTHER" id="PTHR12302">
    <property type="entry name" value="EBNA2 BINDING PROTEIN P100"/>
    <property type="match status" value="1"/>
</dbReference>
<organism evidence="3 4">
    <name type="scientific">Dunaliella salina</name>
    <name type="common">Green alga</name>
    <name type="synonym">Protococcus salinus</name>
    <dbReference type="NCBI Taxonomy" id="3046"/>
    <lineage>
        <taxon>Eukaryota</taxon>
        <taxon>Viridiplantae</taxon>
        <taxon>Chlorophyta</taxon>
        <taxon>core chlorophytes</taxon>
        <taxon>Chlorophyceae</taxon>
        <taxon>CS clade</taxon>
        <taxon>Chlamydomonadales</taxon>
        <taxon>Dunaliellaceae</taxon>
        <taxon>Dunaliella</taxon>
    </lineage>
</organism>
<feature type="compositionally biased region" description="Pro residues" evidence="1">
    <location>
        <begin position="226"/>
        <end position="243"/>
    </location>
</feature>
<dbReference type="EMBL" id="MU069731">
    <property type="protein sequence ID" value="KAF5834922.1"/>
    <property type="molecule type" value="Genomic_DNA"/>
</dbReference>
<feature type="compositionally biased region" description="Low complexity" evidence="1">
    <location>
        <begin position="244"/>
        <end position="255"/>
    </location>
</feature>
<dbReference type="Gene3D" id="2.40.50.90">
    <property type="match status" value="1"/>
</dbReference>
<dbReference type="SMART" id="SM00318">
    <property type="entry name" value="SNc"/>
    <property type="match status" value="1"/>
</dbReference>
<dbReference type="SUPFAM" id="SSF50199">
    <property type="entry name" value="Staphylococcal nuclease"/>
    <property type="match status" value="1"/>
</dbReference>
<feature type="region of interest" description="Disordered" evidence="1">
    <location>
        <begin position="1"/>
        <end position="32"/>
    </location>
</feature>
<feature type="domain" description="TNase-like" evidence="2">
    <location>
        <begin position="79"/>
        <end position="198"/>
    </location>
</feature>
<evidence type="ECO:0000313" key="3">
    <source>
        <dbReference type="EMBL" id="KAF5834922.1"/>
    </source>
</evidence>
<proteinExistence type="predicted"/>
<comment type="caution">
    <text evidence="3">The sequence shown here is derived from an EMBL/GenBank/DDBJ whole genome shotgun (WGS) entry which is preliminary data.</text>
</comment>
<dbReference type="PROSITE" id="PS50830">
    <property type="entry name" value="TNASE_3"/>
    <property type="match status" value="1"/>
</dbReference>
<feature type="region of interest" description="Disordered" evidence="1">
    <location>
        <begin position="214"/>
        <end position="265"/>
    </location>
</feature>
<gene>
    <name evidence="3" type="ORF">DUNSADRAFT_8148</name>
</gene>
<dbReference type="InterPro" id="IPR016071">
    <property type="entry name" value="Staphylococal_nuclease_OB-fold"/>
</dbReference>
<dbReference type="PANTHER" id="PTHR12302:SF26">
    <property type="entry name" value="BLR1266 PROTEIN"/>
    <property type="match status" value="1"/>
</dbReference>
<sequence length="314" mass="33528">MLTSSKLFTPRHPVLATPKGARPEARACSHRPSSLLGPGLSSVASVLLLLGQPQDASALAAPTSSSPKEAMQTLRGPARVVDGDTLYIGEEKIRLYGVDAPEKGQQCNDKFGNPYACGLISKDKLLQKVGTQPVTCEPKQRDQYQRAIAICSLEGPAPEDLNGWMVQNGLAVAYREYSKDYIPTEEAAQRAHRGIWDGTFQYPADWRKAEKAKGSNSAEVQGLPRAIPPPDIAVPYIPPPSPPQAQGSPTAAAQPGSCGPTAPIKGNISAKGERIYHLPGGTYYNRVVIEPEKGEKCFASEADALKEGFRAAGN</sequence>